<keyword evidence="3" id="KW-1185">Reference proteome</keyword>
<sequence>MLASLYKVDKLRERVDETIKYFSPIGMGWFYAKVIIVIGINVKPISSMLSFHEDFECEGFNDDKACWVHCSQRYGPISSKDFWNLQIFVTLLPFVFFQSFTRKHIERNSAEIDVPYPSFSKFKLKQRTVNFHKVEKFAEDRMIRITKLVTLFTQLFLEVASLISVADLQRRRYNMSRVELRSQLIDNFGNFTRTIFLMPEQYRCHQEEFREESYFGFNWNSQFHGYTPCNSAADHSTCWTTRNVESSFIQAILVGLLILGLFTNIGEIVYILGRSIKPAYRLTKKISNQVQNFTKKDDQPCTERAQNNLNLFFRAKKNQL</sequence>
<feature type="transmembrane region" description="Helical" evidence="1">
    <location>
        <begin position="248"/>
        <end position="272"/>
    </location>
</feature>
<gene>
    <name evidence="2" type="ORF">GSOID_T00003191001</name>
</gene>
<keyword evidence="1" id="KW-0472">Membrane</keyword>
<evidence type="ECO:0000313" key="2">
    <source>
        <dbReference type="EMBL" id="CBY07836.1"/>
    </source>
</evidence>
<dbReference type="InParanoid" id="E4X6X7"/>
<evidence type="ECO:0000313" key="3">
    <source>
        <dbReference type="Proteomes" id="UP000001307"/>
    </source>
</evidence>
<accession>E4X6X7</accession>
<proteinExistence type="predicted"/>
<name>E4X6X7_OIKDI</name>
<dbReference type="Proteomes" id="UP000001307">
    <property type="component" value="Unassembled WGS sequence"/>
</dbReference>
<feature type="transmembrane region" description="Helical" evidence="1">
    <location>
        <begin position="82"/>
        <end position="100"/>
    </location>
</feature>
<reference evidence="2" key="1">
    <citation type="journal article" date="2010" name="Science">
        <title>Plasticity of animal genome architecture unmasked by rapid evolution of a pelagic tunicate.</title>
        <authorList>
            <person name="Denoeud F."/>
            <person name="Henriet S."/>
            <person name="Mungpakdee S."/>
            <person name="Aury J.M."/>
            <person name="Da Silva C."/>
            <person name="Brinkmann H."/>
            <person name="Mikhaleva J."/>
            <person name="Olsen L.C."/>
            <person name="Jubin C."/>
            <person name="Canestro C."/>
            <person name="Bouquet J.M."/>
            <person name="Danks G."/>
            <person name="Poulain J."/>
            <person name="Campsteijn C."/>
            <person name="Adamski M."/>
            <person name="Cross I."/>
            <person name="Yadetie F."/>
            <person name="Muffato M."/>
            <person name="Louis A."/>
            <person name="Butcher S."/>
            <person name="Tsagkogeorga G."/>
            <person name="Konrad A."/>
            <person name="Singh S."/>
            <person name="Jensen M.F."/>
            <person name="Cong E.H."/>
            <person name="Eikeseth-Otteraa H."/>
            <person name="Noel B."/>
            <person name="Anthouard V."/>
            <person name="Porcel B.M."/>
            <person name="Kachouri-Lafond R."/>
            <person name="Nishino A."/>
            <person name="Ugolini M."/>
            <person name="Chourrout P."/>
            <person name="Nishida H."/>
            <person name="Aasland R."/>
            <person name="Huzurbazar S."/>
            <person name="Westhof E."/>
            <person name="Delsuc F."/>
            <person name="Lehrach H."/>
            <person name="Reinhardt R."/>
            <person name="Weissenbach J."/>
            <person name="Roy S.W."/>
            <person name="Artiguenave F."/>
            <person name="Postlethwait J.H."/>
            <person name="Manak J.R."/>
            <person name="Thompson E.M."/>
            <person name="Jaillon O."/>
            <person name="Du Pasquier L."/>
            <person name="Boudinot P."/>
            <person name="Liberles D.A."/>
            <person name="Volff J.N."/>
            <person name="Philippe H."/>
            <person name="Lenhard B."/>
            <person name="Roest Crollius H."/>
            <person name="Wincker P."/>
            <person name="Chourrout D."/>
        </authorList>
    </citation>
    <scope>NUCLEOTIDE SEQUENCE [LARGE SCALE GENOMIC DNA]</scope>
</reference>
<protein>
    <recommendedName>
        <fullName evidence="4">Connexin N-terminal domain-containing protein</fullName>
    </recommendedName>
</protein>
<dbReference type="Gene3D" id="1.20.1440.80">
    <property type="entry name" value="Gap junction channel protein cysteine-rich domain"/>
    <property type="match status" value="1"/>
</dbReference>
<dbReference type="AlphaFoldDB" id="E4X6X7"/>
<feature type="transmembrane region" description="Helical" evidence="1">
    <location>
        <begin position="21"/>
        <end position="42"/>
    </location>
</feature>
<dbReference type="InterPro" id="IPR038359">
    <property type="entry name" value="Connexin_N_sf"/>
</dbReference>
<evidence type="ECO:0008006" key="4">
    <source>
        <dbReference type="Google" id="ProtNLM"/>
    </source>
</evidence>
<dbReference type="EMBL" id="FN653027">
    <property type="protein sequence ID" value="CBY07836.1"/>
    <property type="molecule type" value="Genomic_DNA"/>
</dbReference>
<evidence type="ECO:0000256" key="1">
    <source>
        <dbReference type="SAM" id="Phobius"/>
    </source>
</evidence>
<keyword evidence="1" id="KW-0812">Transmembrane</keyword>
<organism evidence="2">
    <name type="scientific">Oikopleura dioica</name>
    <name type="common">Tunicate</name>
    <dbReference type="NCBI Taxonomy" id="34765"/>
    <lineage>
        <taxon>Eukaryota</taxon>
        <taxon>Metazoa</taxon>
        <taxon>Chordata</taxon>
        <taxon>Tunicata</taxon>
        <taxon>Appendicularia</taxon>
        <taxon>Copelata</taxon>
        <taxon>Oikopleuridae</taxon>
        <taxon>Oikopleura</taxon>
    </lineage>
</organism>
<keyword evidence="1" id="KW-1133">Transmembrane helix</keyword>